<name>L1ITD5_GUITC</name>
<dbReference type="EMBL" id="JH993042">
    <property type="protein sequence ID" value="EKX39154.1"/>
    <property type="molecule type" value="Genomic_DNA"/>
</dbReference>
<gene>
    <name evidence="1" type="ORF">GUITHDRAFT_143756</name>
</gene>
<dbReference type="PaxDb" id="55529-EKX39154"/>
<reference evidence="2" key="3">
    <citation type="submission" date="2015-06" db="UniProtKB">
        <authorList>
            <consortium name="EnsemblProtists"/>
        </authorList>
    </citation>
    <scope>IDENTIFICATION</scope>
</reference>
<dbReference type="AlphaFoldDB" id="L1ITD5"/>
<dbReference type="EnsemblProtists" id="EKX39154">
    <property type="protein sequence ID" value="EKX39154"/>
    <property type="gene ID" value="GUITHDRAFT_143756"/>
</dbReference>
<evidence type="ECO:0000313" key="1">
    <source>
        <dbReference type="EMBL" id="EKX39154.1"/>
    </source>
</evidence>
<dbReference type="PROSITE" id="PS51257">
    <property type="entry name" value="PROKAR_LIPOPROTEIN"/>
    <property type="match status" value="1"/>
</dbReference>
<evidence type="ECO:0000313" key="3">
    <source>
        <dbReference type="Proteomes" id="UP000011087"/>
    </source>
</evidence>
<dbReference type="HOGENOM" id="CLU_1252715_0_0_1"/>
<dbReference type="GeneID" id="17295849"/>
<keyword evidence="3" id="KW-1185">Reference proteome</keyword>
<dbReference type="KEGG" id="gtt:GUITHDRAFT_143756"/>
<reference evidence="3" key="2">
    <citation type="submission" date="2012-11" db="EMBL/GenBank/DDBJ databases">
        <authorList>
            <person name="Kuo A."/>
            <person name="Curtis B.A."/>
            <person name="Tanifuji G."/>
            <person name="Burki F."/>
            <person name="Gruber A."/>
            <person name="Irimia M."/>
            <person name="Maruyama S."/>
            <person name="Arias M.C."/>
            <person name="Ball S.G."/>
            <person name="Gile G.H."/>
            <person name="Hirakawa Y."/>
            <person name="Hopkins J.F."/>
            <person name="Rensing S.A."/>
            <person name="Schmutz J."/>
            <person name="Symeonidi A."/>
            <person name="Elias M."/>
            <person name="Eveleigh R.J."/>
            <person name="Herman E.K."/>
            <person name="Klute M.J."/>
            <person name="Nakayama T."/>
            <person name="Obornik M."/>
            <person name="Reyes-Prieto A."/>
            <person name="Armbrust E.V."/>
            <person name="Aves S.J."/>
            <person name="Beiko R.G."/>
            <person name="Coutinho P."/>
            <person name="Dacks J.B."/>
            <person name="Durnford D.G."/>
            <person name="Fast N.M."/>
            <person name="Green B.R."/>
            <person name="Grisdale C."/>
            <person name="Hempe F."/>
            <person name="Henrissat B."/>
            <person name="Hoppner M.P."/>
            <person name="Ishida K.-I."/>
            <person name="Kim E."/>
            <person name="Koreny L."/>
            <person name="Kroth P.G."/>
            <person name="Liu Y."/>
            <person name="Malik S.-B."/>
            <person name="Maier U.G."/>
            <person name="McRose D."/>
            <person name="Mock T."/>
            <person name="Neilson J.A."/>
            <person name="Onodera N.T."/>
            <person name="Poole A.M."/>
            <person name="Pritham E.J."/>
            <person name="Richards T.A."/>
            <person name="Rocap G."/>
            <person name="Roy S.W."/>
            <person name="Sarai C."/>
            <person name="Schaack S."/>
            <person name="Shirato S."/>
            <person name="Slamovits C.H."/>
            <person name="Spencer D.F."/>
            <person name="Suzuki S."/>
            <person name="Worden A.Z."/>
            <person name="Zauner S."/>
            <person name="Barry K."/>
            <person name="Bell C."/>
            <person name="Bharti A.K."/>
            <person name="Crow J.A."/>
            <person name="Grimwood J."/>
            <person name="Kramer R."/>
            <person name="Lindquist E."/>
            <person name="Lucas S."/>
            <person name="Salamov A."/>
            <person name="McFadden G.I."/>
            <person name="Lane C.E."/>
            <person name="Keeling P.J."/>
            <person name="Gray M.W."/>
            <person name="Grigoriev I.V."/>
            <person name="Archibald J.M."/>
        </authorList>
    </citation>
    <scope>NUCLEOTIDE SEQUENCE</scope>
    <source>
        <strain evidence="3">CCMP2712</strain>
    </source>
</reference>
<organism evidence="1">
    <name type="scientific">Guillardia theta (strain CCMP2712)</name>
    <name type="common">Cryptophyte</name>
    <dbReference type="NCBI Taxonomy" id="905079"/>
    <lineage>
        <taxon>Eukaryota</taxon>
        <taxon>Cryptophyceae</taxon>
        <taxon>Pyrenomonadales</taxon>
        <taxon>Geminigeraceae</taxon>
        <taxon>Guillardia</taxon>
    </lineage>
</organism>
<evidence type="ECO:0000313" key="2">
    <source>
        <dbReference type="EnsemblProtists" id="EKX39154"/>
    </source>
</evidence>
<proteinExistence type="predicted"/>
<protein>
    <submittedName>
        <fullName evidence="1 2">Uncharacterized protein</fullName>
    </submittedName>
</protein>
<dbReference type="RefSeq" id="XP_005826134.1">
    <property type="nucleotide sequence ID" value="XM_005826077.1"/>
</dbReference>
<accession>L1ITD5</accession>
<reference evidence="1 3" key="1">
    <citation type="journal article" date="2012" name="Nature">
        <title>Algal genomes reveal evolutionary mosaicism and the fate of nucleomorphs.</title>
        <authorList>
            <consortium name="DOE Joint Genome Institute"/>
            <person name="Curtis B.A."/>
            <person name="Tanifuji G."/>
            <person name="Burki F."/>
            <person name="Gruber A."/>
            <person name="Irimia M."/>
            <person name="Maruyama S."/>
            <person name="Arias M.C."/>
            <person name="Ball S.G."/>
            <person name="Gile G.H."/>
            <person name="Hirakawa Y."/>
            <person name="Hopkins J.F."/>
            <person name="Kuo A."/>
            <person name="Rensing S.A."/>
            <person name="Schmutz J."/>
            <person name="Symeonidi A."/>
            <person name="Elias M."/>
            <person name="Eveleigh R.J."/>
            <person name="Herman E.K."/>
            <person name="Klute M.J."/>
            <person name="Nakayama T."/>
            <person name="Obornik M."/>
            <person name="Reyes-Prieto A."/>
            <person name="Armbrust E.V."/>
            <person name="Aves S.J."/>
            <person name="Beiko R.G."/>
            <person name="Coutinho P."/>
            <person name="Dacks J.B."/>
            <person name="Durnford D.G."/>
            <person name="Fast N.M."/>
            <person name="Green B.R."/>
            <person name="Grisdale C.J."/>
            <person name="Hempel F."/>
            <person name="Henrissat B."/>
            <person name="Hoppner M.P."/>
            <person name="Ishida K."/>
            <person name="Kim E."/>
            <person name="Koreny L."/>
            <person name="Kroth P.G."/>
            <person name="Liu Y."/>
            <person name="Malik S.B."/>
            <person name="Maier U.G."/>
            <person name="McRose D."/>
            <person name="Mock T."/>
            <person name="Neilson J.A."/>
            <person name="Onodera N.T."/>
            <person name="Poole A.M."/>
            <person name="Pritham E.J."/>
            <person name="Richards T.A."/>
            <person name="Rocap G."/>
            <person name="Roy S.W."/>
            <person name="Sarai C."/>
            <person name="Schaack S."/>
            <person name="Shirato S."/>
            <person name="Slamovits C.H."/>
            <person name="Spencer D.F."/>
            <person name="Suzuki S."/>
            <person name="Worden A.Z."/>
            <person name="Zauner S."/>
            <person name="Barry K."/>
            <person name="Bell C."/>
            <person name="Bharti A.K."/>
            <person name="Crow J.A."/>
            <person name="Grimwood J."/>
            <person name="Kramer R."/>
            <person name="Lindquist E."/>
            <person name="Lucas S."/>
            <person name="Salamov A."/>
            <person name="McFadden G.I."/>
            <person name="Lane C.E."/>
            <person name="Keeling P.J."/>
            <person name="Gray M.W."/>
            <person name="Grigoriev I.V."/>
            <person name="Archibald J.M."/>
        </authorList>
    </citation>
    <scope>NUCLEOTIDE SEQUENCE</scope>
    <source>
        <strain evidence="1 3">CCMP2712</strain>
    </source>
</reference>
<sequence length="221" mass="24918">MEPGSRSDLLQRISTFFQSFSSCAVELSSVNRSTCAQACRGQLRVYEDGGKVYAVKESDDLKCTLKGQKPLALLHRLDSSSKHLVEICHARTLQEGEKSNRASGPTLVYMPENQERAQAAATALRLIGAWKEGEEGVQGGRKNQFFTRSTSIRRTAATTEMSENHGHIMLGALLGYPVEDLFEMYKFVACSESDERRCKRFFLRDFVEVSRFLVEQHRVQL</sequence>
<dbReference type="Proteomes" id="UP000011087">
    <property type="component" value="Unassembled WGS sequence"/>
</dbReference>